<protein>
    <submittedName>
        <fullName evidence="1">Uncharacterized protein</fullName>
    </submittedName>
</protein>
<dbReference type="Proteomes" id="UP000012960">
    <property type="component" value="Unplaced"/>
</dbReference>
<dbReference type="InParanoid" id="A0A804HUB3"/>
<reference evidence="1" key="1">
    <citation type="submission" date="2021-05" db="UniProtKB">
        <authorList>
            <consortium name="EnsemblPlants"/>
        </authorList>
    </citation>
    <scope>IDENTIFICATION</scope>
    <source>
        <strain evidence="1">subsp. malaccensis</strain>
    </source>
</reference>
<keyword evidence="2" id="KW-1185">Reference proteome</keyword>
<sequence>MAPEPEDDTSEKNPRPLDEDDIALLKTYVSCPSSAASPSSSFPLFDLSSKLLFPLLSSLGVQDRVVRRFFIKNQGLFLFTLSFFISRRIFGSLFAASFLLSGPRSILLSVFLQEVLELFAVRCD</sequence>
<proteinExistence type="predicted"/>
<name>A0A804HUB3_MUSAM</name>
<dbReference type="EnsemblPlants" id="Ma01_t15150.1">
    <property type="protein sequence ID" value="Ma01_p15150.1"/>
    <property type="gene ID" value="Ma01_g15150"/>
</dbReference>
<evidence type="ECO:0000313" key="1">
    <source>
        <dbReference type="EnsemblPlants" id="Ma01_p15150.1"/>
    </source>
</evidence>
<organism evidence="1 2">
    <name type="scientific">Musa acuminata subsp. malaccensis</name>
    <name type="common">Wild banana</name>
    <name type="synonym">Musa malaccensis</name>
    <dbReference type="NCBI Taxonomy" id="214687"/>
    <lineage>
        <taxon>Eukaryota</taxon>
        <taxon>Viridiplantae</taxon>
        <taxon>Streptophyta</taxon>
        <taxon>Embryophyta</taxon>
        <taxon>Tracheophyta</taxon>
        <taxon>Spermatophyta</taxon>
        <taxon>Magnoliopsida</taxon>
        <taxon>Liliopsida</taxon>
        <taxon>Zingiberales</taxon>
        <taxon>Musaceae</taxon>
        <taxon>Musa</taxon>
    </lineage>
</organism>
<accession>A0A804HUB3</accession>
<dbReference type="AlphaFoldDB" id="A0A804HUB3"/>
<evidence type="ECO:0000313" key="2">
    <source>
        <dbReference type="Proteomes" id="UP000012960"/>
    </source>
</evidence>
<dbReference type="Gramene" id="Ma01_t15150.1">
    <property type="protein sequence ID" value="Ma01_p15150.1"/>
    <property type="gene ID" value="Ma01_g15150"/>
</dbReference>